<dbReference type="RefSeq" id="WP_014303430.1">
    <property type="nucleotide sequence ID" value="NZ_CP039522.1"/>
</dbReference>
<gene>
    <name evidence="1" type="ORF">CIP107547_01463</name>
</gene>
<comment type="caution">
    <text evidence="1">The sequence shown here is derived from an EMBL/GenBank/DDBJ whole genome shotgun (WGS) entry which is preliminary data.</text>
</comment>
<organism evidence="1 2">
    <name type="scientific">Corynebacterium diphtheriae</name>
    <dbReference type="NCBI Taxonomy" id="1717"/>
    <lineage>
        <taxon>Bacteria</taxon>
        <taxon>Bacillati</taxon>
        <taxon>Actinomycetota</taxon>
        <taxon>Actinomycetes</taxon>
        <taxon>Mycobacteriales</taxon>
        <taxon>Corynebacteriaceae</taxon>
        <taxon>Corynebacterium</taxon>
    </lineage>
</organism>
<protein>
    <submittedName>
        <fullName evidence="1">MarR family transcriptional regulator</fullName>
    </submittedName>
</protein>
<reference evidence="1 2" key="1">
    <citation type="submission" date="2020-02" db="EMBL/GenBank/DDBJ databases">
        <authorList>
            <person name="Brisse S."/>
        </authorList>
    </citation>
    <scope>NUCLEOTIDE SEQUENCE [LARGE SCALE GENOMIC DNA]</scope>
    <source>
        <strain evidence="1">CIP107547</strain>
    </source>
</reference>
<evidence type="ECO:0000313" key="1">
    <source>
        <dbReference type="EMBL" id="CAB0605258.1"/>
    </source>
</evidence>
<dbReference type="OMA" id="GHWSIGI"/>
<proteinExistence type="predicted"/>
<dbReference type="EMBL" id="CADDAV010000018">
    <property type="protein sequence ID" value="CAB0605258.1"/>
    <property type="molecule type" value="Genomic_DNA"/>
</dbReference>
<dbReference type="AlphaFoldDB" id="A0A1L9G7J2"/>
<dbReference type="Proteomes" id="UP000480222">
    <property type="component" value="Unassembled WGS sequence"/>
</dbReference>
<sequence>MYAIQARYRGRELKRAEYVSKAAAALSTLEGVEQFTLVGVEDIASIIDTAEATCDTALALLAAGDWAVAIAVMDTTTATSDDALAFVHKVLGPRARAGTVKVGVKKDKKWAAPIQAAFVMLAYILSKRTAEGREATSLMRSGLNQIEAAEELGISKQAISQRLQAAGWQAELAGYQLAIDLLQRANID</sequence>
<name>A0A1L9G7J2_CORDP</name>
<accession>A0A1L9G7J2</accession>
<evidence type="ECO:0000313" key="2">
    <source>
        <dbReference type="Proteomes" id="UP000480222"/>
    </source>
</evidence>